<dbReference type="RefSeq" id="WP_395247011.1">
    <property type="nucleotide sequence ID" value="NZ_JBINXA010000001.1"/>
</dbReference>
<dbReference type="PROSITE" id="PS50104">
    <property type="entry name" value="TIR"/>
    <property type="match status" value="1"/>
</dbReference>
<name>A0ABW7LX99_9PSED</name>
<evidence type="ECO:0000313" key="4">
    <source>
        <dbReference type="Proteomes" id="UP001609821"/>
    </source>
</evidence>
<proteinExistence type="predicted"/>
<feature type="domain" description="TIR" evidence="2">
    <location>
        <begin position="1"/>
        <end position="163"/>
    </location>
</feature>
<keyword evidence="3" id="KW-0675">Receptor</keyword>
<protein>
    <submittedName>
        <fullName evidence="3">Toll/interleukin-1 receptor domain-containing protein</fullName>
    </submittedName>
</protein>
<reference evidence="3 4" key="1">
    <citation type="submission" date="2024-10" db="EMBL/GenBank/DDBJ databases">
        <title>Aeromonas and Pseudomonas from the Cagarras Archipelago, Rio de Janeiro, Brazil.</title>
        <authorList>
            <person name="Canellas A.L.B."/>
            <person name="Laport M.S."/>
        </authorList>
    </citation>
    <scope>NUCLEOTIDE SEQUENCE [LARGE SCALE GENOMIC DNA]</scope>
    <source>
        <strain evidence="3 4">CPF-4</strain>
    </source>
</reference>
<dbReference type="Gene3D" id="3.40.50.10140">
    <property type="entry name" value="Toll/interleukin-1 receptor homology (TIR) domain"/>
    <property type="match status" value="1"/>
</dbReference>
<evidence type="ECO:0000313" key="3">
    <source>
        <dbReference type="EMBL" id="MFH6566287.1"/>
    </source>
</evidence>
<dbReference type="Proteomes" id="UP001609821">
    <property type="component" value="Unassembled WGS sequence"/>
</dbReference>
<sequence length="354" mass="39171">MSKEIFISHAVKDKALADAFVDLMVTAMGISADDIFCSSLEGMGIPSGANFVDHIKAAIQSPKAVVALITPNYLASQFCLCELGATWAMSHNLFPLLVKPLTFEDVKGVLTGAQLTEINSATRLSELRDQLNSTLGLTGKNTARWESKRDVFLKGLPKILKKLPSHQQVSAATHAKVVSDLGDARQYIADQEADLEEKKDLITKLEKAKDKNEVAAIKRAYAGEADQLDQLETDLGLQLENLPKHVSYVVCKEIGLQQRVKIDNFKDADLAEGLERAAGQQLIEIDDSGFCTLNSSHPLVKKMFKPLRVLKKFIDTASSETHEDFETEHETTLSLGNSDYWAIRLDNRLHRMSF</sequence>
<comment type="caution">
    <text evidence="3">The sequence shown here is derived from an EMBL/GenBank/DDBJ whole genome shotgun (WGS) entry which is preliminary data.</text>
</comment>
<evidence type="ECO:0000256" key="1">
    <source>
        <dbReference type="SAM" id="Coils"/>
    </source>
</evidence>
<accession>A0ABW7LX99</accession>
<organism evidence="3 4">
    <name type="scientific">Pseudomonas kulmbachensis</name>
    <dbReference type="NCBI Taxonomy" id="3043408"/>
    <lineage>
        <taxon>Bacteria</taxon>
        <taxon>Pseudomonadati</taxon>
        <taxon>Pseudomonadota</taxon>
        <taxon>Gammaproteobacteria</taxon>
        <taxon>Pseudomonadales</taxon>
        <taxon>Pseudomonadaceae</taxon>
        <taxon>Pseudomonas</taxon>
    </lineage>
</organism>
<dbReference type="InterPro" id="IPR035897">
    <property type="entry name" value="Toll_tir_struct_dom_sf"/>
</dbReference>
<keyword evidence="1" id="KW-0175">Coiled coil</keyword>
<gene>
    <name evidence="3" type="ORF">ACHMWK_09970</name>
</gene>
<dbReference type="SUPFAM" id="SSF52200">
    <property type="entry name" value="Toll/Interleukin receptor TIR domain"/>
    <property type="match status" value="1"/>
</dbReference>
<keyword evidence="4" id="KW-1185">Reference proteome</keyword>
<feature type="coiled-coil region" evidence="1">
    <location>
        <begin position="188"/>
        <end position="218"/>
    </location>
</feature>
<dbReference type="EMBL" id="JBINXB010000010">
    <property type="protein sequence ID" value="MFH6566287.1"/>
    <property type="molecule type" value="Genomic_DNA"/>
</dbReference>
<evidence type="ECO:0000259" key="2">
    <source>
        <dbReference type="PROSITE" id="PS50104"/>
    </source>
</evidence>
<dbReference type="InterPro" id="IPR000157">
    <property type="entry name" value="TIR_dom"/>
</dbReference>
<dbReference type="Pfam" id="PF13676">
    <property type="entry name" value="TIR_2"/>
    <property type="match status" value="1"/>
</dbReference>